<proteinExistence type="predicted"/>
<accession>A0ACB9HFP3</accession>
<evidence type="ECO:0000313" key="1">
    <source>
        <dbReference type="EMBL" id="KAI3794081.1"/>
    </source>
</evidence>
<sequence>MGIFTSKDGKNKEIPVAVKRNNDKAIEKSSKKKNHNHNNNDNAGRKKSAFYAFYPGSPSKYLFSKKSSQSPKRFFRKAFAPLSPAQHMKGVLARRTAMGSGEEKLNRSFGFSKHIGHKYDIGEEVGKGHFGHTCRAKCKKGEFKGQQVAVKIISKSKMTTAIAIEDVHREVKILRALTGHNNLITFYDAYEDHDYVYLVMELCEGGVLLDRILSRGGKYTEYDAKGVLIQMLTVVAFCHLQGVVHRDLKPENFLFSMKDNDAELKAIDFGLSDFVCPEKQLDDIVGSAYYVAPEVLQRSYGTEADVWSIGVIAFVLLCGNRPFWGRTESGIFRSVLKNEPNFDEALWSNLSFEAKDFVKTLLNKNPRKRLTAAQALCHPWLRNENEVKTPFDISILKFVKRYICASNLRKAALRALSQTLVFDELVYLKAQFSLLEPSINGFISVESLKTALMKYTTDAMKDSGVHDFLESLCRLQYRRMDFEEFCAAALRVHQLEGLDRWEKQTRDAYEIFEKDGNRSIVVEELASELGLGPSIPVRDVLDDWVRQSDGNLTYIGFVKVLHGTTGRNLAKAQ</sequence>
<protein>
    <submittedName>
        <fullName evidence="1">Uncharacterized protein</fullName>
    </submittedName>
</protein>
<gene>
    <name evidence="1" type="ORF">L1987_36706</name>
</gene>
<keyword evidence="2" id="KW-1185">Reference proteome</keyword>
<dbReference type="Proteomes" id="UP001056120">
    <property type="component" value="Linkage Group LG12"/>
</dbReference>
<name>A0ACB9HFP3_9ASTR</name>
<organism evidence="1 2">
    <name type="scientific">Smallanthus sonchifolius</name>
    <dbReference type="NCBI Taxonomy" id="185202"/>
    <lineage>
        <taxon>Eukaryota</taxon>
        <taxon>Viridiplantae</taxon>
        <taxon>Streptophyta</taxon>
        <taxon>Embryophyta</taxon>
        <taxon>Tracheophyta</taxon>
        <taxon>Spermatophyta</taxon>
        <taxon>Magnoliopsida</taxon>
        <taxon>eudicotyledons</taxon>
        <taxon>Gunneridae</taxon>
        <taxon>Pentapetalae</taxon>
        <taxon>asterids</taxon>
        <taxon>campanulids</taxon>
        <taxon>Asterales</taxon>
        <taxon>Asteraceae</taxon>
        <taxon>Asteroideae</taxon>
        <taxon>Heliantheae alliance</taxon>
        <taxon>Millerieae</taxon>
        <taxon>Smallanthus</taxon>
    </lineage>
</organism>
<reference evidence="2" key="1">
    <citation type="journal article" date="2022" name="Mol. Ecol. Resour.">
        <title>The genomes of chicory, endive, great burdock and yacon provide insights into Asteraceae palaeo-polyploidization history and plant inulin production.</title>
        <authorList>
            <person name="Fan W."/>
            <person name="Wang S."/>
            <person name="Wang H."/>
            <person name="Wang A."/>
            <person name="Jiang F."/>
            <person name="Liu H."/>
            <person name="Zhao H."/>
            <person name="Xu D."/>
            <person name="Zhang Y."/>
        </authorList>
    </citation>
    <scope>NUCLEOTIDE SEQUENCE [LARGE SCALE GENOMIC DNA]</scope>
    <source>
        <strain evidence="2">cv. Yunnan</strain>
    </source>
</reference>
<evidence type="ECO:0000313" key="2">
    <source>
        <dbReference type="Proteomes" id="UP001056120"/>
    </source>
</evidence>
<dbReference type="EMBL" id="CM042029">
    <property type="protein sequence ID" value="KAI3794081.1"/>
    <property type="molecule type" value="Genomic_DNA"/>
</dbReference>
<comment type="caution">
    <text evidence="1">The sequence shown here is derived from an EMBL/GenBank/DDBJ whole genome shotgun (WGS) entry which is preliminary data.</text>
</comment>
<reference evidence="1 2" key="2">
    <citation type="journal article" date="2022" name="Mol. Ecol. Resour.">
        <title>The genomes of chicory, endive, great burdock and yacon provide insights into Asteraceae paleo-polyploidization history and plant inulin production.</title>
        <authorList>
            <person name="Fan W."/>
            <person name="Wang S."/>
            <person name="Wang H."/>
            <person name="Wang A."/>
            <person name="Jiang F."/>
            <person name="Liu H."/>
            <person name="Zhao H."/>
            <person name="Xu D."/>
            <person name="Zhang Y."/>
        </authorList>
    </citation>
    <scope>NUCLEOTIDE SEQUENCE [LARGE SCALE GENOMIC DNA]</scope>
    <source>
        <strain evidence="2">cv. Yunnan</strain>
        <tissue evidence="1">Leaves</tissue>
    </source>
</reference>